<evidence type="ECO:0000313" key="2">
    <source>
        <dbReference type="EMBL" id="KAK2558798.1"/>
    </source>
</evidence>
<dbReference type="Proteomes" id="UP001249851">
    <property type="component" value="Unassembled WGS sequence"/>
</dbReference>
<proteinExistence type="predicted"/>
<reference evidence="2" key="2">
    <citation type="journal article" date="2023" name="Science">
        <title>Genomic signatures of disease resistance in endangered staghorn corals.</title>
        <authorList>
            <person name="Vollmer S.V."/>
            <person name="Selwyn J.D."/>
            <person name="Despard B.A."/>
            <person name="Roesel C.L."/>
        </authorList>
    </citation>
    <scope>NUCLEOTIDE SEQUENCE</scope>
    <source>
        <strain evidence="2">K2</strain>
    </source>
</reference>
<feature type="domain" description="DDE-1" evidence="1">
    <location>
        <begin position="2"/>
        <end position="69"/>
    </location>
</feature>
<dbReference type="InterPro" id="IPR004875">
    <property type="entry name" value="DDE_SF_endonuclease_dom"/>
</dbReference>
<evidence type="ECO:0000313" key="3">
    <source>
        <dbReference type="Proteomes" id="UP001249851"/>
    </source>
</evidence>
<reference evidence="2" key="1">
    <citation type="journal article" date="2023" name="G3 (Bethesda)">
        <title>Whole genome assembly and annotation of the endangered Caribbean coral Acropora cervicornis.</title>
        <authorList>
            <person name="Selwyn J.D."/>
            <person name="Vollmer S.V."/>
        </authorList>
    </citation>
    <scope>NUCLEOTIDE SEQUENCE</scope>
    <source>
        <strain evidence="2">K2</strain>
    </source>
</reference>
<evidence type="ECO:0000259" key="1">
    <source>
        <dbReference type="Pfam" id="PF03184"/>
    </source>
</evidence>
<dbReference type="EMBL" id="JARQWQ010000043">
    <property type="protein sequence ID" value="KAK2558798.1"/>
    <property type="molecule type" value="Genomic_DNA"/>
</dbReference>
<gene>
    <name evidence="2" type="ORF">P5673_019013</name>
</gene>
<organism evidence="2 3">
    <name type="scientific">Acropora cervicornis</name>
    <name type="common">Staghorn coral</name>
    <dbReference type="NCBI Taxonomy" id="6130"/>
    <lineage>
        <taxon>Eukaryota</taxon>
        <taxon>Metazoa</taxon>
        <taxon>Cnidaria</taxon>
        <taxon>Anthozoa</taxon>
        <taxon>Hexacorallia</taxon>
        <taxon>Scleractinia</taxon>
        <taxon>Astrocoeniina</taxon>
        <taxon>Acroporidae</taxon>
        <taxon>Acropora</taxon>
    </lineage>
</organism>
<sequence length="144" mass="16803">MTSMLEPLDVSINKPFKDRTRAKWQNWMLAGQHSFTAGGRIRKVELDEIYRWISDAWDDIPPEMVAKSFRKCCITNALDGTEDDEIWEEESDSDPFEDLGEMDGDDHLCYGEYFEQQKTEIDAECFENIFGESDSEDFYGFQVL</sequence>
<keyword evidence="3" id="KW-1185">Reference proteome</keyword>
<accession>A0AAD9V2G5</accession>
<comment type="caution">
    <text evidence="2">The sequence shown here is derived from an EMBL/GenBank/DDBJ whole genome shotgun (WGS) entry which is preliminary data.</text>
</comment>
<dbReference type="Pfam" id="PF03184">
    <property type="entry name" value="DDE_1"/>
    <property type="match status" value="1"/>
</dbReference>
<protein>
    <submittedName>
        <fullName evidence="2">Pogo transposable element with KRAB domain</fullName>
    </submittedName>
</protein>
<name>A0AAD9V2G5_ACRCE</name>
<dbReference type="GO" id="GO:0003676">
    <property type="term" value="F:nucleic acid binding"/>
    <property type="evidence" value="ECO:0007669"/>
    <property type="project" value="InterPro"/>
</dbReference>
<dbReference type="AlphaFoldDB" id="A0AAD9V2G5"/>